<dbReference type="InterPro" id="IPR016162">
    <property type="entry name" value="Ald_DH_N"/>
</dbReference>
<comment type="similarity">
    <text evidence="1">Belongs to the aldehyde dehydrogenase family.</text>
</comment>
<evidence type="ECO:0000256" key="3">
    <source>
        <dbReference type="ARBA" id="ARBA00023002"/>
    </source>
</evidence>
<dbReference type="GO" id="GO:0004030">
    <property type="term" value="F:aldehyde dehydrogenase [NAD(P)+] activity"/>
    <property type="evidence" value="ECO:0007669"/>
    <property type="project" value="InterPro"/>
</dbReference>
<keyword evidence="3" id="KW-0560">Oxidoreductase</keyword>
<feature type="domain" description="Aldehyde dehydrogenase" evidence="4">
    <location>
        <begin position="3"/>
        <end position="450"/>
    </location>
</feature>
<dbReference type="InterPro" id="IPR016161">
    <property type="entry name" value="Ald_DH/histidinol_DH"/>
</dbReference>
<dbReference type="InterPro" id="IPR047110">
    <property type="entry name" value="GABD/Sad-like"/>
</dbReference>
<proteinExistence type="inferred from homology"/>
<protein>
    <submittedName>
        <fullName evidence="5">Succinate-semialdehyde dehydrogenase / glutarate-semialdehyde dehydrogenase</fullName>
    </submittedName>
</protein>
<evidence type="ECO:0000256" key="1">
    <source>
        <dbReference type="ARBA" id="ARBA00009986"/>
    </source>
</evidence>
<evidence type="ECO:0000313" key="6">
    <source>
        <dbReference type="Proteomes" id="UP000199274"/>
    </source>
</evidence>
<accession>A0A1G7ZQ25</accession>
<dbReference type="OrthoDB" id="9762913at2"/>
<evidence type="ECO:0000313" key="5">
    <source>
        <dbReference type="EMBL" id="SDH10852.1"/>
    </source>
</evidence>
<dbReference type="STRING" id="178355.SAMN04488062_104155"/>
<dbReference type="PANTHER" id="PTHR43217:SF2">
    <property type="entry name" value="SUCCINATE-SEMIALDEHYDE DEHYDROGENASE [NADP(+)]"/>
    <property type="match status" value="1"/>
</dbReference>
<organism evidence="5 6">
    <name type="scientific">Flavobacterium omnivorum</name>
    <dbReference type="NCBI Taxonomy" id="178355"/>
    <lineage>
        <taxon>Bacteria</taxon>
        <taxon>Pseudomonadati</taxon>
        <taxon>Bacteroidota</taxon>
        <taxon>Flavobacteriia</taxon>
        <taxon>Flavobacteriales</taxon>
        <taxon>Flavobacteriaceae</taxon>
        <taxon>Flavobacterium</taxon>
    </lineage>
</organism>
<dbReference type="PANTHER" id="PTHR43217">
    <property type="entry name" value="SUCCINATE SEMIALDEHYDE DEHYDROGENASE [NAD(P)+] SAD"/>
    <property type="match status" value="1"/>
</dbReference>
<dbReference type="Gene3D" id="3.40.309.10">
    <property type="entry name" value="Aldehyde Dehydrogenase, Chain A, domain 2"/>
    <property type="match status" value="1"/>
</dbReference>
<keyword evidence="6" id="KW-1185">Reference proteome</keyword>
<dbReference type="FunFam" id="3.40.309.10:FF:000010">
    <property type="entry name" value="Gamma-aminobutyraldehyde dehydrogenase"/>
    <property type="match status" value="1"/>
</dbReference>
<dbReference type="InterPro" id="IPR016163">
    <property type="entry name" value="Ald_DH_C"/>
</dbReference>
<dbReference type="AlphaFoldDB" id="A0A1G7ZQ25"/>
<dbReference type="GO" id="GO:0004777">
    <property type="term" value="F:succinate-semialdehyde dehydrogenase (NAD+) activity"/>
    <property type="evidence" value="ECO:0007669"/>
    <property type="project" value="TreeGrafter"/>
</dbReference>
<dbReference type="FunFam" id="3.40.605.10:FF:000012">
    <property type="entry name" value="NAD-dependent succinate-semialdehyde dehydrogenase"/>
    <property type="match status" value="1"/>
</dbReference>
<dbReference type="SUPFAM" id="SSF53720">
    <property type="entry name" value="ALDH-like"/>
    <property type="match status" value="1"/>
</dbReference>
<dbReference type="InterPro" id="IPR044148">
    <property type="entry name" value="ALDH_GabD1-like"/>
</dbReference>
<dbReference type="Pfam" id="PF00171">
    <property type="entry name" value="Aldedh"/>
    <property type="match status" value="1"/>
</dbReference>
<keyword evidence="2" id="KW-0521">NADP</keyword>
<gene>
    <name evidence="5" type="ORF">SAMN04488062_104155</name>
</gene>
<dbReference type="Proteomes" id="UP000199274">
    <property type="component" value="Unassembled WGS sequence"/>
</dbReference>
<name>A0A1G7ZQ25_9FLAO</name>
<dbReference type="InterPro" id="IPR015590">
    <property type="entry name" value="Aldehyde_DH_dom"/>
</dbReference>
<dbReference type="RefSeq" id="WP_091256455.1">
    <property type="nucleotide sequence ID" value="NZ_FNDB01000004.1"/>
</dbReference>
<dbReference type="CDD" id="cd07100">
    <property type="entry name" value="ALDH_SSADH1_GabD1"/>
    <property type="match status" value="1"/>
</dbReference>
<evidence type="ECO:0000256" key="2">
    <source>
        <dbReference type="ARBA" id="ARBA00022857"/>
    </source>
</evidence>
<sequence>MAIQTVNPYTNKVESTFDEMTEKTVDLLITQSAKTFTSWKETSYEERAQILHKVAALMREKKEHLATLITTEMGKLIAQSEGEILLSAAIFDYYATNAKTFLADKPLEPENGSAYIKSSPIGVILGVEPWNFPFYQVARFAAPNLMVGNTVLVKHASMVPQCALAIEELFKEAGAPNGIYTNLFISGKRASALVSDKRIKGVSLTGSEAAGASIAAEAGSYLKKSVLELGGSDAFIILEDADIDKTVEWAVVGRINNNGQSCVASKRFIAVEAIADEFIEKFKEKLSNLIVGDPMDTKTELGPMSSEEAAVTIIDQIRRSVDAGATILLGGTRADLPGAFVQPTILTDLKPEIPAYYEEIFGPVASFYRVKDESAAIILANDSDFGLGCSIFTKDIERAEKMANQIDAGMVFINHPTWTQADLPFGGTKGSGYGRELSELGIQEFVNKKLIRISGLSDPL</sequence>
<reference evidence="6" key="1">
    <citation type="submission" date="2016-10" db="EMBL/GenBank/DDBJ databases">
        <authorList>
            <person name="Varghese N."/>
            <person name="Submissions S."/>
        </authorList>
    </citation>
    <scope>NUCLEOTIDE SEQUENCE [LARGE SCALE GENOMIC DNA]</scope>
    <source>
        <strain evidence="6">CGMCC 1.2747</strain>
    </source>
</reference>
<dbReference type="Gene3D" id="3.40.605.10">
    <property type="entry name" value="Aldehyde Dehydrogenase, Chain A, domain 1"/>
    <property type="match status" value="1"/>
</dbReference>
<evidence type="ECO:0000259" key="4">
    <source>
        <dbReference type="Pfam" id="PF00171"/>
    </source>
</evidence>
<dbReference type="EMBL" id="FNDB01000004">
    <property type="protein sequence ID" value="SDH10852.1"/>
    <property type="molecule type" value="Genomic_DNA"/>
</dbReference>